<keyword evidence="6" id="KW-1185">Reference proteome</keyword>
<evidence type="ECO:0000313" key="6">
    <source>
        <dbReference type="Proteomes" id="UP000695000"/>
    </source>
</evidence>
<evidence type="ECO:0000256" key="3">
    <source>
        <dbReference type="ARBA" id="ARBA00022801"/>
    </source>
</evidence>
<gene>
    <name evidence="7" type="primary">LOC108567837</name>
</gene>
<dbReference type="GeneID" id="108567837"/>
<evidence type="ECO:0000256" key="2">
    <source>
        <dbReference type="ARBA" id="ARBA00022487"/>
    </source>
</evidence>
<protein>
    <submittedName>
        <fullName evidence="7">Inactive carboxylesterase 4</fullName>
    </submittedName>
</protein>
<organism evidence="6 7">
    <name type="scientific">Nicrophorus vespilloides</name>
    <name type="common">Boreal carrion beetle</name>
    <dbReference type="NCBI Taxonomy" id="110193"/>
    <lineage>
        <taxon>Eukaryota</taxon>
        <taxon>Metazoa</taxon>
        <taxon>Ecdysozoa</taxon>
        <taxon>Arthropoda</taxon>
        <taxon>Hexapoda</taxon>
        <taxon>Insecta</taxon>
        <taxon>Pterygota</taxon>
        <taxon>Neoptera</taxon>
        <taxon>Endopterygota</taxon>
        <taxon>Coleoptera</taxon>
        <taxon>Polyphaga</taxon>
        <taxon>Staphyliniformia</taxon>
        <taxon>Silphidae</taxon>
        <taxon>Nicrophorinae</taxon>
        <taxon>Nicrophorus</taxon>
    </lineage>
</organism>
<sequence length="404" mass="45602">MKLNGRCVMIIINSYTQVDNMSDLIVTIKQGDLKGKIDKDQNDQDYYTFHAIPYAKPPLGALRFKAPQPPESWNGLRDATEEGNECFSRHPLYQKKSVGSEDCLILNVFTPELPTKKKHLKPVMMWIHGGGFKVGSSKLEMHSPEFLMTGDVVLVTVNFRLGIFGFLSFEDTTLRVPGNAGLKDLVMALRWIKENIESFNGDPNNVTIFGESSGGALVHYLVLSPMANGLFHKAICQSGVAVNIWAKGTRCRQEYMRHLGYENCKSEREMLDILQKADKKDLLDAHWKIPDLIEAHAGAHRVFGPVVENLSPYEEAFLSDEPINILKSGKFNKVPMIFGYTSSEGLMFTLFKEPMITDFETIVPYTLKFPRGSSMSKVVAEKIKQFYFGDDEPSDNKQNYHDVN</sequence>
<dbReference type="InterPro" id="IPR002018">
    <property type="entry name" value="CarbesteraseB"/>
</dbReference>
<keyword evidence="3" id="KW-0378">Hydrolase</keyword>
<evidence type="ECO:0000256" key="4">
    <source>
        <dbReference type="ARBA" id="ARBA00023180"/>
    </source>
</evidence>
<dbReference type="Pfam" id="PF00135">
    <property type="entry name" value="COesterase"/>
    <property type="match status" value="1"/>
</dbReference>
<dbReference type="PANTHER" id="PTHR43142">
    <property type="entry name" value="CARBOXYLIC ESTER HYDROLASE"/>
    <property type="match status" value="1"/>
</dbReference>
<dbReference type="RefSeq" id="XP_017784019.1">
    <property type="nucleotide sequence ID" value="XM_017928530.1"/>
</dbReference>
<dbReference type="Proteomes" id="UP000695000">
    <property type="component" value="Unplaced"/>
</dbReference>
<dbReference type="SUPFAM" id="SSF53474">
    <property type="entry name" value="alpha/beta-Hydrolases"/>
    <property type="match status" value="1"/>
</dbReference>
<feature type="domain" description="Carboxylesterase type B" evidence="5">
    <location>
        <begin position="23"/>
        <end position="401"/>
    </location>
</feature>
<keyword evidence="2" id="KW-0719">Serine esterase</keyword>
<dbReference type="PANTHER" id="PTHR43142:SF1">
    <property type="entry name" value="CARBOXYLIC ESTER HYDROLASE"/>
    <property type="match status" value="1"/>
</dbReference>
<evidence type="ECO:0000256" key="1">
    <source>
        <dbReference type="ARBA" id="ARBA00005964"/>
    </source>
</evidence>
<name>A0ABM1NB19_NICVS</name>
<keyword evidence="4" id="KW-0325">Glycoprotein</keyword>
<evidence type="ECO:0000259" key="5">
    <source>
        <dbReference type="Pfam" id="PF00135"/>
    </source>
</evidence>
<reference evidence="7" key="1">
    <citation type="submission" date="2025-08" db="UniProtKB">
        <authorList>
            <consortium name="RefSeq"/>
        </authorList>
    </citation>
    <scope>IDENTIFICATION</scope>
    <source>
        <tissue evidence="7">Whole Larva</tissue>
    </source>
</reference>
<dbReference type="InterPro" id="IPR029058">
    <property type="entry name" value="AB_hydrolase_fold"/>
</dbReference>
<comment type="similarity">
    <text evidence="1">Belongs to the type-B carboxylesterase/lipase family.</text>
</comment>
<accession>A0ABM1NB19</accession>
<proteinExistence type="inferred from homology"/>
<evidence type="ECO:0000313" key="7">
    <source>
        <dbReference type="RefSeq" id="XP_017784019.1"/>
    </source>
</evidence>
<dbReference type="Gene3D" id="3.40.50.1820">
    <property type="entry name" value="alpha/beta hydrolase"/>
    <property type="match status" value="1"/>
</dbReference>